<proteinExistence type="predicted"/>
<dbReference type="InterPro" id="IPR040350">
    <property type="entry name" value="TMEM272"/>
</dbReference>
<reference evidence="4" key="1">
    <citation type="submission" date="2021-02" db="EMBL/GenBank/DDBJ databases">
        <authorList>
            <person name="Nowell W R."/>
        </authorList>
    </citation>
    <scope>NUCLEOTIDE SEQUENCE</scope>
</reference>
<feature type="transmembrane region" description="Helical" evidence="2">
    <location>
        <begin position="212"/>
        <end position="232"/>
    </location>
</feature>
<feature type="region of interest" description="Disordered" evidence="1">
    <location>
        <begin position="74"/>
        <end position="116"/>
    </location>
</feature>
<dbReference type="Proteomes" id="UP000681722">
    <property type="component" value="Unassembled WGS sequence"/>
</dbReference>
<comment type="caution">
    <text evidence="4">The sequence shown here is derived from an EMBL/GenBank/DDBJ whole genome shotgun (WGS) entry which is preliminary data.</text>
</comment>
<keyword evidence="2" id="KW-1133">Transmembrane helix</keyword>
<feature type="transmembrane region" description="Helical" evidence="2">
    <location>
        <begin position="253"/>
        <end position="275"/>
    </location>
</feature>
<dbReference type="AlphaFoldDB" id="A0A813NX65"/>
<keyword evidence="2" id="KW-0812">Transmembrane</keyword>
<organism evidence="4 7">
    <name type="scientific">Didymodactylos carnosus</name>
    <dbReference type="NCBI Taxonomy" id="1234261"/>
    <lineage>
        <taxon>Eukaryota</taxon>
        <taxon>Metazoa</taxon>
        <taxon>Spiralia</taxon>
        <taxon>Gnathifera</taxon>
        <taxon>Rotifera</taxon>
        <taxon>Eurotatoria</taxon>
        <taxon>Bdelloidea</taxon>
        <taxon>Philodinida</taxon>
        <taxon>Philodinidae</taxon>
        <taxon>Didymodactylos</taxon>
    </lineage>
</organism>
<accession>A0A813NX65</accession>
<dbReference type="PANTHER" id="PTHR33444:SF7">
    <property type="entry name" value="TRANSMEMBRANE PROTEIN 272"/>
    <property type="match status" value="1"/>
</dbReference>
<dbReference type="EMBL" id="CAJOBA010000153">
    <property type="protein sequence ID" value="CAF3508975.1"/>
    <property type="molecule type" value="Genomic_DNA"/>
</dbReference>
<feature type="compositionally biased region" description="Low complexity" evidence="1">
    <location>
        <begin position="93"/>
        <end position="116"/>
    </location>
</feature>
<keyword evidence="2" id="KW-0472">Membrane</keyword>
<protein>
    <submittedName>
        <fullName evidence="4">Uncharacterized protein</fullName>
    </submittedName>
</protein>
<dbReference type="OrthoDB" id="6157510at2759"/>
<evidence type="ECO:0000313" key="4">
    <source>
        <dbReference type="EMBL" id="CAF0741833.1"/>
    </source>
</evidence>
<dbReference type="EMBL" id="CAJNOK010000153">
    <property type="protein sequence ID" value="CAF0732990.1"/>
    <property type="molecule type" value="Genomic_DNA"/>
</dbReference>
<keyword evidence="7" id="KW-1185">Reference proteome</keyword>
<dbReference type="PANTHER" id="PTHR33444">
    <property type="entry name" value="SI:DKEY-19B23.12-RELATED"/>
    <property type="match status" value="1"/>
</dbReference>
<dbReference type="EMBL" id="CAJNOQ010000022">
    <property type="protein sequence ID" value="CAF0741833.1"/>
    <property type="molecule type" value="Genomic_DNA"/>
</dbReference>
<evidence type="ECO:0000313" key="7">
    <source>
        <dbReference type="Proteomes" id="UP000663829"/>
    </source>
</evidence>
<dbReference type="EMBL" id="CAJOBC010000022">
    <property type="protein sequence ID" value="CAF3520234.1"/>
    <property type="molecule type" value="Genomic_DNA"/>
</dbReference>
<dbReference type="Proteomes" id="UP000677228">
    <property type="component" value="Unassembled WGS sequence"/>
</dbReference>
<name>A0A813NX65_9BILA</name>
<evidence type="ECO:0000256" key="2">
    <source>
        <dbReference type="SAM" id="Phobius"/>
    </source>
</evidence>
<dbReference type="Proteomes" id="UP000663829">
    <property type="component" value="Unassembled WGS sequence"/>
</dbReference>
<evidence type="ECO:0000313" key="5">
    <source>
        <dbReference type="EMBL" id="CAF3508975.1"/>
    </source>
</evidence>
<feature type="transmembrane region" description="Helical" evidence="2">
    <location>
        <begin position="299"/>
        <end position="328"/>
    </location>
</feature>
<sequence length="338" mass="39133">MSIDIDAARRSHSRASAIISASPPNKNSLTFESVVCSQLELKRRAQSFSSRRSTLYRRKSIMATKRRQTQYNKTLIDPPNKPRRTTLHSPSQTSLASTALSATTTRTTNTTRNSSSVGIPSEITYNLLKRETKNSLPMIWDPKTAKKLDESRASKWSIDFPKDVPHYGKLVARLTEEYNDSEHLFEFARKTVLVLMRTSVSHLSDCPKQPNIPIYLFVAGIVFTVKLLQNLWHKYRLHQKELLDEETPNRHDGLFIDILMTSFLVVWFFLGHYWLSTLGFPPQFEPPLKQPDNWCNKTVYIVTLVQVAFTYFLFIFFFVIVLTLILFTRHTIIKRTTR</sequence>
<dbReference type="Proteomes" id="UP000682733">
    <property type="component" value="Unassembled WGS sequence"/>
</dbReference>
<evidence type="ECO:0000313" key="3">
    <source>
        <dbReference type="EMBL" id="CAF0732990.1"/>
    </source>
</evidence>
<gene>
    <name evidence="4" type="ORF">GPM918_LOCUS312</name>
    <name evidence="3" type="ORF">OVA965_LOCUS941</name>
    <name evidence="6" type="ORF">SRO942_LOCUS313</name>
    <name evidence="5" type="ORF">TMI583_LOCUS942</name>
</gene>
<evidence type="ECO:0000313" key="6">
    <source>
        <dbReference type="EMBL" id="CAF3520234.1"/>
    </source>
</evidence>
<evidence type="ECO:0000256" key="1">
    <source>
        <dbReference type="SAM" id="MobiDB-lite"/>
    </source>
</evidence>